<dbReference type="EMBL" id="KN822971">
    <property type="protein sequence ID" value="KIO30495.1"/>
    <property type="molecule type" value="Genomic_DNA"/>
</dbReference>
<sequence length="171" mass="18529">MTLEPPPRPTNDDFEDLLLSCRYGDIDDVKLWVTEFGTEPVTSVRDENGNSVLHMTCGNGHLELLDYLLTIVPPSLLSVPNNAKSTPLHWATTNKQLSVVQRLVEFPGGPGAALIDQKNQAGLTAIGEAEMQEWEEGAKWLVEKMSLDTGGGKEEDGAEELPEGDVDGAKG</sequence>
<evidence type="ECO:0000313" key="5">
    <source>
        <dbReference type="Proteomes" id="UP000054248"/>
    </source>
</evidence>
<dbReference type="AlphaFoldDB" id="A0A0C3QG20"/>
<feature type="compositionally biased region" description="Acidic residues" evidence="3">
    <location>
        <begin position="156"/>
        <end position="171"/>
    </location>
</feature>
<reference evidence="4 5" key="1">
    <citation type="submission" date="2014-04" db="EMBL/GenBank/DDBJ databases">
        <authorList>
            <consortium name="DOE Joint Genome Institute"/>
            <person name="Kuo A."/>
            <person name="Girlanda M."/>
            <person name="Perotto S."/>
            <person name="Kohler A."/>
            <person name="Nagy L.G."/>
            <person name="Floudas D."/>
            <person name="Copeland A."/>
            <person name="Barry K.W."/>
            <person name="Cichocki N."/>
            <person name="Veneault-Fourrey C."/>
            <person name="LaButti K."/>
            <person name="Lindquist E.A."/>
            <person name="Lipzen A."/>
            <person name="Lundell T."/>
            <person name="Morin E."/>
            <person name="Murat C."/>
            <person name="Sun H."/>
            <person name="Tunlid A."/>
            <person name="Henrissat B."/>
            <person name="Grigoriev I.V."/>
            <person name="Hibbett D.S."/>
            <person name="Martin F."/>
            <person name="Nordberg H.P."/>
            <person name="Cantor M.N."/>
            <person name="Hua S.X."/>
        </authorList>
    </citation>
    <scope>NUCLEOTIDE SEQUENCE [LARGE SCALE GENOMIC DNA]</scope>
    <source>
        <strain evidence="4 5">MUT 4182</strain>
    </source>
</reference>
<protein>
    <submittedName>
        <fullName evidence="4">Uncharacterized protein</fullName>
    </submittedName>
</protein>
<reference evidence="5" key="2">
    <citation type="submission" date="2015-01" db="EMBL/GenBank/DDBJ databases">
        <title>Evolutionary Origins and Diversification of the Mycorrhizal Mutualists.</title>
        <authorList>
            <consortium name="DOE Joint Genome Institute"/>
            <consortium name="Mycorrhizal Genomics Consortium"/>
            <person name="Kohler A."/>
            <person name="Kuo A."/>
            <person name="Nagy L.G."/>
            <person name="Floudas D."/>
            <person name="Copeland A."/>
            <person name="Barry K.W."/>
            <person name="Cichocki N."/>
            <person name="Veneault-Fourrey C."/>
            <person name="LaButti K."/>
            <person name="Lindquist E.A."/>
            <person name="Lipzen A."/>
            <person name="Lundell T."/>
            <person name="Morin E."/>
            <person name="Murat C."/>
            <person name="Riley R."/>
            <person name="Ohm R."/>
            <person name="Sun H."/>
            <person name="Tunlid A."/>
            <person name="Henrissat B."/>
            <person name="Grigoriev I.V."/>
            <person name="Hibbett D.S."/>
            <person name="Martin F."/>
        </authorList>
    </citation>
    <scope>NUCLEOTIDE SEQUENCE [LARGE SCALE GENOMIC DNA]</scope>
    <source>
        <strain evidence="5">MUT 4182</strain>
    </source>
</reference>
<keyword evidence="1" id="KW-0677">Repeat</keyword>
<dbReference type="Gene3D" id="1.25.40.20">
    <property type="entry name" value="Ankyrin repeat-containing domain"/>
    <property type="match status" value="1"/>
</dbReference>
<dbReference type="SMART" id="SM00248">
    <property type="entry name" value="ANK"/>
    <property type="match status" value="2"/>
</dbReference>
<dbReference type="HOGENOM" id="CLU_000134_20_0_1"/>
<dbReference type="InterPro" id="IPR036770">
    <property type="entry name" value="Ankyrin_rpt-contain_sf"/>
</dbReference>
<dbReference type="InterPro" id="IPR002110">
    <property type="entry name" value="Ankyrin_rpt"/>
</dbReference>
<dbReference type="Pfam" id="PF12796">
    <property type="entry name" value="Ank_2"/>
    <property type="match status" value="1"/>
</dbReference>
<dbReference type="PANTHER" id="PTHR24198:SF165">
    <property type="entry name" value="ANKYRIN REPEAT-CONTAINING PROTEIN-RELATED"/>
    <property type="match status" value="1"/>
</dbReference>
<dbReference type="PANTHER" id="PTHR24198">
    <property type="entry name" value="ANKYRIN REPEAT AND PROTEIN KINASE DOMAIN-CONTAINING PROTEIN"/>
    <property type="match status" value="1"/>
</dbReference>
<keyword evidence="2" id="KW-0040">ANK repeat</keyword>
<name>A0A0C3QG20_9AGAM</name>
<evidence type="ECO:0000313" key="4">
    <source>
        <dbReference type="EMBL" id="KIO30495.1"/>
    </source>
</evidence>
<gene>
    <name evidence="4" type="ORF">M407DRAFT_242156</name>
</gene>
<feature type="region of interest" description="Disordered" evidence="3">
    <location>
        <begin position="146"/>
        <end position="171"/>
    </location>
</feature>
<dbReference type="STRING" id="1051891.A0A0C3QG20"/>
<accession>A0A0C3QG20</accession>
<dbReference type="OrthoDB" id="10057496at2759"/>
<proteinExistence type="predicted"/>
<keyword evidence="5" id="KW-1185">Reference proteome</keyword>
<evidence type="ECO:0000256" key="2">
    <source>
        <dbReference type="ARBA" id="ARBA00023043"/>
    </source>
</evidence>
<evidence type="ECO:0000256" key="3">
    <source>
        <dbReference type="SAM" id="MobiDB-lite"/>
    </source>
</evidence>
<organism evidence="4 5">
    <name type="scientific">Tulasnella calospora MUT 4182</name>
    <dbReference type="NCBI Taxonomy" id="1051891"/>
    <lineage>
        <taxon>Eukaryota</taxon>
        <taxon>Fungi</taxon>
        <taxon>Dikarya</taxon>
        <taxon>Basidiomycota</taxon>
        <taxon>Agaricomycotina</taxon>
        <taxon>Agaricomycetes</taxon>
        <taxon>Cantharellales</taxon>
        <taxon>Tulasnellaceae</taxon>
        <taxon>Tulasnella</taxon>
    </lineage>
</organism>
<dbReference type="Proteomes" id="UP000054248">
    <property type="component" value="Unassembled WGS sequence"/>
</dbReference>
<evidence type="ECO:0000256" key="1">
    <source>
        <dbReference type="ARBA" id="ARBA00022737"/>
    </source>
</evidence>
<dbReference type="SUPFAM" id="SSF48403">
    <property type="entry name" value="Ankyrin repeat"/>
    <property type="match status" value="1"/>
</dbReference>
<feature type="compositionally biased region" description="Basic and acidic residues" evidence="3">
    <location>
        <begin position="146"/>
        <end position="155"/>
    </location>
</feature>